<evidence type="ECO:0000313" key="2">
    <source>
        <dbReference type="EMBL" id="EKE82115.1"/>
    </source>
</evidence>
<dbReference type="GO" id="GO:0015473">
    <property type="term" value="F:fimbrial usher porin activity"/>
    <property type="evidence" value="ECO:0007669"/>
    <property type="project" value="InterPro"/>
</dbReference>
<protein>
    <submittedName>
        <fullName evidence="2">Type I pili usher protein CsuD</fullName>
    </submittedName>
</protein>
<feature type="signal peptide" evidence="1">
    <location>
        <begin position="1"/>
        <end position="21"/>
    </location>
</feature>
<reference evidence="2 3" key="1">
    <citation type="journal article" date="2012" name="J. Bacteriol.">
        <title>Genome Sequence of Idiomarina xiamenensis Type Strain 10-D-4.</title>
        <authorList>
            <person name="Lai Q."/>
            <person name="Wang L."/>
            <person name="Wang W."/>
            <person name="Shao Z."/>
        </authorList>
    </citation>
    <scope>NUCLEOTIDE SEQUENCE [LARGE SCALE GENOMIC DNA]</scope>
    <source>
        <strain evidence="2 3">10-D-4</strain>
    </source>
</reference>
<accession>K2KWT7</accession>
<evidence type="ECO:0000256" key="1">
    <source>
        <dbReference type="SAM" id="SignalP"/>
    </source>
</evidence>
<proteinExistence type="predicted"/>
<dbReference type="AlphaFoldDB" id="K2KWT7"/>
<keyword evidence="3" id="KW-1185">Reference proteome</keyword>
<dbReference type="PANTHER" id="PTHR30451:SF5">
    <property type="entry name" value="SLR0019 PROTEIN"/>
    <property type="match status" value="1"/>
</dbReference>
<dbReference type="InterPro" id="IPR042186">
    <property type="entry name" value="FimD_plug_dom"/>
</dbReference>
<dbReference type="GO" id="GO:0009297">
    <property type="term" value="P:pilus assembly"/>
    <property type="evidence" value="ECO:0007669"/>
    <property type="project" value="InterPro"/>
</dbReference>
<dbReference type="Gene3D" id="2.60.40.3110">
    <property type="match status" value="1"/>
</dbReference>
<dbReference type="Proteomes" id="UP000014115">
    <property type="component" value="Unassembled WGS sequence"/>
</dbReference>
<dbReference type="PATRIC" id="fig|740709.3.peg.2036"/>
<feature type="chain" id="PRO_5003862727" evidence="1">
    <location>
        <begin position="22"/>
        <end position="759"/>
    </location>
</feature>
<dbReference type="Pfam" id="PF00577">
    <property type="entry name" value="Usher"/>
    <property type="match status" value="1"/>
</dbReference>
<dbReference type="GO" id="GO:0009279">
    <property type="term" value="C:cell outer membrane"/>
    <property type="evidence" value="ECO:0007669"/>
    <property type="project" value="TreeGrafter"/>
</dbReference>
<dbReference type="Gene3D" id="2.60.40.2610">
    <property type="entry name" value="Outer membrane usher protein FimD, plug domain"/>
    <property type="match status" value="1"/>
</dbReference>
<dbReference type="STRING" id="740709.A10D4_10069"/>
<dbReference type="PANTHER" id="PTHR30451">
    <property type="entry name" value="OUTER MEMBRANE USHER PROTEIN"/>
    <property type="match status" value="1"/>
</dbReference>
<sequence length="759" mass="85385">MRLQRYWLLMMLVAFSQRSYAELLFLDVYINRWNSGVQLMVEQQQDQLLLDAQPLRQLLPNLPIATGDRVDINNLPLQDYRYDSSTQRLYLTIEEQYLPLQRIRQQIQRQQQIPYSQADAVWLNYDAVADKSLNSSDYLTGLNLDFNSYWQGWQFNHQHILRYSDSDGYSNVRLNTTLQFDDNERTESWLVGDFVTRSPSWARSYRVAGISWGKQYALRPDLVTHPLPNFSGSAAVPSTTDLFINGLQRASSDFVPGPFSIETQPFISGAGVATLVSTDMFGRTTQIEQPFYVSRTLLADGLTDYNFSLGYLRDGFTESGSNYQPNPVLNASYRYGVNNMTTLGSYLESDHQYANIGIEWQQLLGRWGEIAIAYRQGLGNSDGHTGTISYEYISRRFSVGVRHSQRNASFDDVLSAREGTMLPEQTSQANLTYNWQRYGAASIAYIRQRGSRFGDNELYTASYSYAPSRDWAFFISASKDVSNGAYAISLNISVQLDSQNNLTVTQNSDTGDSSYQRYRYSHGNDNYRGWRYSVSQTTGLMHNQTQGLVNWQGDNFQAYLGGSGQADDYRLYSGVRGGVIGIAGDTWLTRPVSQSFALVSSDSAAMPVYLSNHLVGETNEDGQLLVPELVANLPNKVSIDPLGLPADHVITDTEKWVRPAGMTGVHIHFDVEQIQPALLAVRLDTGETLPISSIVGNAEQQTISGWQGLVYLAQQPQQSQLAVELPDGRRCLIDLSQVSQFSQVQANEVTCHLVKRSRP</sequence>
<dbReference type="EMBL" id="AMRG01000012">
    <property type="protein sequence ID" value="EKE82115.1"/>
    <property type="molecule type" value="Genomic_DNA"/>
</dbReference>
<organism evidence="2 3">
    <name type="scientific">Idiomarina xiamenensis 10-D-4</name>
    <dbReference type="NCBI Taxonomy" id="740709"/>
    <lineage>
        <taxon>Bacteria</taxon>
        <taxon>Pseudomonadati</taxon>
        <taxon>Pseudomonadota</taxon>
        <taxon>Gammaproteobacteria</taxon>
        <taxon>Alteromonadales</taxon>
        <taxon>Idiomarinaceae</taxon>
        <taxon>Idiomarina</taxon>
    </lineage>
</organism>
<name>K2KWT7_9GAMM</name>
<dbReference type="eggNOG" id="COG3188">
    <property type="taxonomic scope" value="Bacteria"/>
</dbReference>
<comment type="caution">
    <text evidence="2">The sequence shown here is derived from an EMBL/GenBank/DDBJ whole genome shotgun (WGS) entry which is preliminary data.</text>
</comment>
<dbReference type="RefSeq" id="WP_008489322.1">
    <property type="nucleotide sequence ID" value="NZ_AMRG01000012.1"/>
</dbReference>
<dbReference type="OrthoDB" id="8587at2"/>
<keyword evidence="1" id="KW-0732">Signal</keyword>
<gene>
    <name evidence="2" type="ORF">A10D4_10069</name>
</gene>
<evidence type="ECO:0000313" key="3">
    <source>
        <dbReference type="Proteomes" id="UP000014115"/>
    </source>
</evidence>
<dbReference type="InterPro" id="IPR000015">
    <property type="entry name" value="Fimb_usher"/>
</dbReference>